<protein>
    <submittedName>
        <fullName evidence="1">Uncharacterized protein</fullName>
    </submittedName>
</protein>
<proteinExistence type="predicted"/>
<name>A0AA89BKU6_PINIB</name>
<dbReference type="AlphaFoldDB" id="A0AA89BKU6"/>
<dbReference type="Proteomes" id="UP001186944">
    <property type="component" value="Unassembled WGS sequence"/>
</dbReference>
<dbReference type="EMBL" id="VSWD01000014">
    <property type="protein sequence ID" value="KAK3083040.1"/>
    <property type="molecule type" value="Genomic_DNA"/>
</dbReference>
<evidence type="ECO:0000313" key="1">
    <source>
        <dbReference type="EMBL" id="KAK3083040.1"/>
    </source>
</evidence>
<gene>
    <name evidence="1" type="ORF">FSP39_012392</name>
</gene>
<sequence>MACSGIAEHNEARRKGRREELRAFLKKQLLEKLEDSADLPEQSTYEREFNVQKRCSPGLISASPHNAAFVDQQRRELIRQQQMVEYTAKLPKRFSVSSPSALLNWVR</sequence>
<evidence type="ECO:0000313" key="2">
    <source>
        <dbReference type="Proteomes" id="UP001186944"/>
    </source>
</evidence>
<reference evidence="1" key="1">
    <citation type="submission" date="2019-08" db="EMBL/GenBank/DDBJ databases">
        <title>The improved chromosome-level genome for the pearl oyster Pinctada fucata martensii using PacBio sequencing and Hi-C.</title>
        <authorList>
            <person name="Zheng Z."/>
        </authorList>
    </citation>
    <scope>NUCLEOTIDE SEQUENCE</scope>
    <source>
        <strain evidence="1">ZZ-2019</strain>
        <tissue evidence="1">Adductor muscle</tissue>
    </source>
</reference>
<keyword evidence="2" id="KW-1185">Reference proteome</keyword>
<comment type="caution">
    <text evidence="1">The sequence shown here is derived from an EMBL/GenBank/DDBJ whole genome shotgun (WGS) entry which is preliminary data.</text>
</comment>
<accession>A0AA89BKU6</accession>
<organism evidence="1 2">
    <name type="scientific">Pinctada imbricata</name>
    <name type="common">Atlantic pearl-oyster</name>
    <name type="synonym">Pinctada martensii</name>
    <dbReference type="NCBI Taxonomy" id="66713"/>
    <lineage>
        <taxon>Eukaryota</taxon>
        <taxon>Metazoa</taxon>
        <taxon>Spiralia</taxon>
        <taxon>Lophotrochozoa</taxon>
        <taxon>Mollusca</taxon>
        <taxon>Bivalvia</taxon>
        <taxon>Autobranchia</taxon>
        <taxon>Pteriomorphia</taxon>
        <taxon>Pterioida</taxon>
        <taxon>Pterioidea</taxon>
        <taxon>Pteriidae</taxon>
        <taxon>Pinctada</taxon>
    </lineage>
</organism>